<evidence type="ECO:0000313" key="2">
    <source>
        <dbReference type="Proteomes" id="UP001163846"/>
    </source>
</evidence>
<organism evidence="1 2">
    <name type="scientific">Lentinula raphanica</name>
    <dbReference type="NCBI Taxonomy" id="153919"/>
    <lineage>
        <taxon>Eukaryota</taxon>
        <taxon>Fungi</taxon>
        <taxon>Dikarya</taxon>
        <taxon>Basidiomycota</taxon>
        <taxon>Agaricomycotina</taxon>
        <taxon>Agaricomycetes</taxon>
        <taxon>Agaricomycetidae</taxon>
        <taxon>Agaricales</taxon>
        <taxon>Marasmiineae</taxon>
        <taxon>Omphalotaceae</taxon>
        <taxon>Lentinula</taxon>
    </lineage>
</organism>
<dbReference type="GO" id="GO:0004867">
    <property type="term" value="F:serine-type endopeptidase inhibitor activity"/>
    <property type="evidence" value="ECO:0007669"/>
    <property type="project" value="InterPro"/>
</dbReference>
<comment type="caution">
    <text evidence="1">The sequence shown here is derived from an EMBL/GenBank/DDBJ whole genome shotgun (WGS) entry which is preliminary data.</text>
</comment>
<protein>
    <submittedName>
        <fullName evidence="1">Serine protease inhibitor</fullName>
    </submittedName>
</protein>
<sequence>MSLETGRYFIFNRDYAVGRRRAEDLSLLPKHIVLTPRKQETTWIFERTGDRENEYTITSNGSPIAHIDGLVVALLTKMFSATKWIVERVPQHGENAYIILNPEREQGWIAPEDFDDQVTVGPLIATRSYSPHYLSNSVFEIVKIE</sequence>
<dbReference type="InterPro" id="IPR031755">
    <property type="entry name" value="Inhibitor_I66"/>
</dbReference>
<dbReference type="AlphaFoldDB" id="A0AA38P5Y9"/>
<name>A0AA38P5Y9_9AGAR</name>
<dbReference type="CDD" id="cd23428">
    <property type="entry name" value="beta-trefoil_Ricin_SPI"/>
    <property type="match status" value="1"/>
</dbReference>
<proteinExistence type="predicted"/>
<reference evidence="1" key="1">
    <citation type="submission" date="2022-08" db="EMBL/GenBank/DDBJ databases">
        <authorList>
            <consortium name="DOE Joint Genome Institute"/>
            <person name="Min B."/>
            <person name="Riley R."/>
            <person name="Sierra-Patev S."/>
            <person name="Naranjo-Ortiz M."/>
            <person name="Looney B."/>
            <person name="Konkel Z."/>
            <person name="Slot J.C."/>
            <person name="Sakamoto Y."/>
            <person name="Steenwyk J.L."/>
            <person name="Rokas A."/>
            <person name="Carro J."/>
            <person name="Camarero S."/>
            <person name="Ferreira P."/>
            <person name="Molpeceres G."/>
            <person name="Ruiz-Duenas F.J."/>
            <person name="Serrano A."/>
            <person name="Henrissat B."/>
            <person name="Drula E."/>
            <person name="Hughes K.W."/>
            <person name="Mata J.L."/>
            <person name="Ishikawa N.K."/>
            <person name="Vargas-Isla R."/>
            <person name="Ushijima S."/>
            <person name="Smith C.A."/>
            <person name="Ahrendt S."/>
            <person name="Andreopoulos W."/>
            <person name="He G."/>
            <person name="Labutti K."/>
            <person name="Lipzen A."/>
            <person name="Ng V."/>
            <person name="Sandor L."/>
            <person name="Barry K."/>
            <person name="Martinez A.T."/>
            <person name="Xiao Y."/>
            <person name="Gibbons J.G."/>
            <person name="Terashima K."/>
            <person name="Hibbett D.S."/>
            <person name="Grigoriev I.V."/>
        </authorList>
    </citation>
    <scope>NUCLEOTIDE SEQUENCE</scope>
    <source>
        <strain evidence="1">TFB9207</strain>
    </source>
</reference>
<keyword evidence="2" id="KW-1185">Reference proteome</keyword>
<dbReference type="Proteomes" id="UP001163846">
    <property type="component" value="Unassembled WGS sequence"/>
</dbReference>
<dbReference type="EMBL" id="MU806285">
    <property type="protein sequence ID" value="KAJ3836904.1"/>
    <property type="molecule type" value="Genomic_DNA"/>
</dbReference>
<dbReference type="Pfam" id="PF16850">
    <property type="entry name" value="Inhibitor_I66"/>
    <property type="match status" value="1"/>
</dbReference>
<dbReference type="Gene3D" id="2.80.10.50">
    <property type="match status" value="1"/>
</dbReference>
<accession>A0AA38P5Y9</accession>
<gene>
    <name evidence="1" type="ORF">F5878DRAFT_623950</name>
</gene>
<evidence type="ECO:0000313" key="1">
    <source>
        <dbReference type="EMBL" id="KAJ3836904.1"/>
    </source>
</evidence>